<dbReference type="Proteomes" id="UP001229081">
    <property type="component" value="Unassembled WGS sequence"/>
</dbReference>
<evidence type="ECO:0008006" key="3">
    <source>
        <dbReference type="Google" id="ProtNLM"/>
    </source>
</evidence>
<comment type="caution">
    <text evidence="1">The sequence shown here is derived from an EMBL/GenBank/DDBJ whole genome shotgun (WGS) entry which is preliminary data.</text>
</comment>
<accession>A0AAJ1W7M1</accession>
<evidence type="ECO:0000313" key="2">
    <source>
        <dbReference type="Proteomes" id="UP001229081"/>
    </source>
</evidence>
<reference evidence="1" key="1">
    <citation type="submission" date="2023-06" db="EMBL/GenBank/DDBJ databases">
        <title>Identification of two novel mycobacterium reveal diversities and complexities of Mycobacterium gordonae clade.</title>
        <authorList>
            <person name="Matsumoto Y."/>
            <person name="Nakamura S."/>
            <person name="Motooka D."/>
            <person name="Fukushima K."/>
        </authorList>
    </citation>
    <scope>NUCLEOTIDE SEQUENCE</scope>
    <source>
        <strain evidence="1">TY812</strain>
    </source>
</reference>
<sequence>MANFSVTPDSVRAGAGKIGTESALVSGLAVPDPAAAAAGLAGFVTAAQLSAARDAVVSALKVAGGRCEQMALLFRNAADAFALADLVTPGLFRPSWLSQQVGDGLTAMGEMNLTPS</sequence>
<dbReference type="AlphaFoldDB" id="A0AAJ1W7M1"/>
<protein>
    <recommendedName>
        <fullName evidence="3">ESX-1 secretion-associated protein</fullName>
    </recommendedName>
</protein>
<evidence type="ECO:0000313" key="1">
    <source>
        <dbReference type="EMBL" id="MDP7739761.1"/>
    </source>
</evidence>
<gene>
    <name evidence="1" type="ORF">QXL92_34090</name>
</gene>
<organism evidence="1 2">
    <name type="scientific">Mycobacterium paragordonae</name>
    <dbReference type="NCBI Taxonomy" id="1389713"/>
    <lineage>
        <taxon>Bacteria</taxon>
        <taxon>Bacillati</taxon>
        <taxon>Actinomycetota</taxon>
        <taxon>Actinomycetes</taxon>
        <taxon>Mycobacteriales</taxon>
        <taxon>Mycobacteriaceae</taxon>
        <taxon>Mycobacterium</taxon>
    </lineage>
</organism>
<name>A0AAJ1W7M1_9MYCO</name>
<dbReference type="EMBL" id="JAUFSA010000008">
    <property type="protein sequence ID" value="MDP7739761.1"/>
    <property type="molecule type" value="Genomic_DNA"/>
</dbReference>
<proteinExistence type="predicted"/>
<dbReference type="RefSeq" id="WP_306256170.1">
    <property type="nucleotide sequence ID" value="NZ_JAUFSA010000008.1"/>
</dbReference>